<evidence type="ECO:0000256" key="4">
    <source>
        <dbReference type="SAM" id="Coils"/>
    </source>
</evidence>
<dbReference type="PANTHER" id="PTHR24201">
    <property type="entry name" value="ANK_REP_REGION DOMAIN-CONTAINING PROTEIN"/>
    <property type="match status" value="1"/>
</dbReference>
<dbReference type="Gene3D" id="1.25.40.20">
    <property type="entry name" value="Ankyrin repeat-containing domain"/>
    <property type="match status" value="3"/>
</dbReference>
<feature type="compositionally biased region" description="Basic and acidic residues" evidence="5">
    <location>
        <begin position="371"/>
        <end position="382"/>
    </location>
</feature>
<feature type="repeat" description="ANK" evidence="3">
    <location>
        <begin position="7"/>
        <end position="39"/>
    </location>
</feature>
<dbReference type="InterPro" id="IPR002110">
    <property type="entry name" value="Ankyrin_rpt"/>
</dbReference>
<name>A0AAD9NU91_RIDPI</name>
<feature type="compositionally biased region" description="Basic residues" evidence="5">
    <location>
        <begin position="489"/>
        <end position="499"/>
    </location>
</feature>
<dbReference type="EMBL" id="JAODUO010000328">
    <property type="protein sequence ID" value="KAK2183007.1"/>
    <property type="molecule type" value="Genomic_DNA"/>
</dbReference>
<dbReference type="Proteomes" id="UP001209878">
    <property type="component" value="Unassembled WGS sequence"/>
</dbReference>
<keyword evidence="7" id="KW-1185">Reference proteome</keyword>
<proteinExistence type="predicted"/>
<feature type="coiled-coil region" evidence="4">
    <location>
        <begin position="429"/>
        <end position="463"/>
    </location>
</feature>
<evidence type="ECO:0000313" key="6">
    <source>
        <dbReference type="EMBL" id="KAK2183007.1"/>
    </source>
</evidence>
<evidence type="ECO:0008006" key="8">
    <source>
        <dbReference type="Google" id="ProtNLM"/>
    </source>
</evidence>
<feature type="compositionally biased region" description="Acidic residues" evidence="5">
    <location>
        <begin position="350"/>
        <end position="360"/>
    </location>
</feature>
<organism evidence="6 7">
    <name type="scientific">Ridgeia piscesae</name>
    <name type="common">Tubeworm</name>
    <dbReference type="NCBI Taxonomy" id="27915"/>
    <lineage>
        <taxon>Eukaryota</taxon>
        <taxon>Metazoa</taxon>
        <taxon>Spiralia</taxon>
        <taxon>Lophotrochozoa</taxon>
        <taxon>Annelida</taxon>
        <taxon>Polychaeta</taxon>
        <taxon>Sedentaria</taxon>
        <taxon>Canalipalpata</taxon>
        <taxon>Sabellida</taxon>
        <taxon>Siboglinidae</taxon>
        <taxon>Ridgeia</taxon>
    </lineage>
</organism>
<feature type="region of interest" description="Disordered" evidence="5">
    <location>
        <begin position="474"/>
        <end position="524"/>
    </location>
</feature>
<dbReference type="SUPFAM" id="SSF48403">
    <property type="entry name" value="Ankyrin repeat"/>
    <property type="match status" value="1"/>
</dbReference>
<evidence type="ECO:0000256" key="2">
    <source>
        <dbReference type="ARBA" id="ARBA00023043"/>
    </source>
</evidence>
<keyword evidence="2 3" id="KW-0040">ANK repeat</keyword>
<dbReference type="PROSITE" id="PS50088">
    <property type="entry name" value="ANK_REPEAT"/>
    <property type="match status" value="6"/>
</dbReference>
<evidence type="ECO:0000256" key="1">
    <source>
        <dbReference type="ARBA" id="ARBA00022737"/>
    </source>
</evidence>
<dbReference type="PROSITE" id="PS50297">
    <property type="entry name" value="ANK_REP_REGION"/>
    <property type="match status" value="5"/>
</dbReference>
<dbReference type="InterPro" id="IPR050776">
    <property type="entry name" value="Ank_Repeat/CDKN_Inhibitor"/>
</dbReference>
<keyword evidence="4" id="KW-0175">Coiled coil</keyword>
<dbReference type="PANTHER" id="PTHR24201:SF2">
    <property type="entry name" value="ANKYRIN REPEAT DOMAIN-CONTAINING PROTEIN 42"/>
    <property type="match status" value="1"/>
</dbReference>
<protein>
    <recommendedName>
        <fullName evidence="8">Ankyrin repeat domain-containing protein 42</fullName>
    </recommendedName>
</protein>
<feature type="repeat" description="ANK" evidence="3">
    <location>
        <begin position="75"/>
        <end position="107"/>
    </location>
</feature>
<evidence type="ECO:0000256" key="3">
    <source>
        <dbReference type="PROSITE-ProRule" id="PRU00023"/>
    </source>
</evidence>
<dbReference type="Pfam" id="PF13637">
    <property type="entry name" value="Ank_4"/>
    <property type="match status" value="1"/>
</dbReference>
<evidence type="ECO:0000256" key="5">
    <source>
        <dbReference type="SAM" id="MobiDB-lite"/>
    </source>
</evidence>
<gene>
    <name evidence="6" type="ORF">NP493_328g04025</name>
</gene>
<feature type="repeat" description="ANK" evidence="3">
    <location>
        <begin position="280"/>
        <end position="312"/>
    </location>
</feature>
<dbReference type="Pfam" id="PF00023">
    <property type="entry name" value="Ank"/>
    <property type="match status" value="1"/>
</dbReference>
<feature type="repeat" description="ANK" evidence="3">
    <location>
        <begin position="141"/>
        <end position="173"/>
    </location>
</feature>
<feature type="repeat" description="ANK" evidence="3">
    <location>
        <begin position="42"/>
        <end position="74"/>
    </location>
</feature>
<feature type="repeat" description="ANK" evidence="3">
    <location>
        <begin position="108"/>
        <end position="140"/>
    </location>
</feature>
<dbReference type="SMART" id="SM00248">
    <property type="entry name" value="ANK"/>
    <property type="match status" value="9"/>
</dbReference>
<dbReference type="AlphaFoldDB" id="A0AAD9NU91"/>
<reference evidence="6" key="1">
    <citation type="journal article" date="2023" name="Mol. Biol. Evol.">
        <title>Third-Generation Sequencing Reveals the Adaptive Role of the Epigenome in Three Deep-Sea Polychaetes.</title>
        <authorList>
            <person name="Perez M."/>
            <person name="Aroh O."/>
            <person name="Sun Y."/>
            <person name="Lan Y."/>
            <person name="Juniper S.K."/>
            <person name="Young C.R."/>
            <person name="Angers B."/>
            <person name="Qian P.Y."/>
        </authorList>
    </citation>
    <scope>NUCLEOTIDE SEQUENCE</scope>
    <source>
        <strain evidence="6">R07B-5</strain>
    </source>
</reference>
<comment type="caution">
    <text evidence="6">The sequence shown here is derived from an EMBL/GenBank/DDBJ whole genome shotgun (WGS) entry which is preliminary data.</text>
</comment>
<feature type="region of interest" description="Disordered" evidence="5">
    <location>
        <begin position="338"/>
        <end position="391"/>
    </location>
</feature>
<sequence>MPAKRENRFTSVHEAVKNGDFQELEAMVKAGASVNEVDNTKDKFTPIHWACHKGALECLHWLLWHGTDMTVTTPKGWTPAHIAAIKGQDACLQALANNGANLNAKDSRGATPSHMAAAHGHSFTLQSILRNGVEVDLVDKNGWTPLHCAAFHGRLGCLQLLMRWGAAIDVTDTCGNTAAHLAAMEGSLPCLKFLVAEGDNPAQILGARNDNGETPKMLAQQFYKDSVVEYISNIEWERDHPEEAENLAFPAHVAAYTGDLEHLTMLVENGIVNINERDDKGSTLAHKAAGQGHLNVLQWLIEMGANTDITNNAGENPRDVASRFGQLAAVKLLTGEDEIQDEGTVREDQVDVSDLDDDDLAPPPAGNTEGDSQKLSKEETRAARGRAKKKMEDLERKMNLAKKNFVQWGGKLEEDRRRLKENRDSQRTITELQSQLDYERLRREKLEAQIDEYRRENAYLGNKLQEVVCHSGYSYDEDDYSSERQAAASRKKTKKKSSARKGEDGVFIQRNVSSQKKGKTSKNA</sequence>
<accession>A0AAD9NU91</accession>
<evidence type="ECO:0000313" key="7">
    <source>
        <dbReference type="Proteomes" id="UP001209878"/>
    </source>
</evidence>
<dbReference type="Pfam" id="PF12796">
    <property type="entry name" value="Ank_2"/>
    <property type="match status" value="2"/>
</dbReference>
<dbReference type="InterPro" id="IPR036770">
    <property type="entry name" value="Ankyrin_rpt-contain_sf"/>
</dbReference>
<keyword evidence="1" id="KW-0677">Repeat</keyword>